<dbReference type="Gene3D" id="3.30.1050.10">
    <property type="entry name" value="SCP2 sterol-binding domain"/>
    <property type="match status" value="1"/>
</dbReference>
<dbReference type="Pfam" id="PF13530">
    <property type="entry name" value="SCP2_2"/>
    <property type="match status" value="1"/>
</dbReference>
<comment type="caution">
    <text evidence="2">The sequence shown here is derived from an EMBL/GenBank/DDBJ whole genome shotgun (WGS) entry which is preliminary data.</text>
</comment>
<dbReference type="PANTHER" id="PTHR37817">
    <property type="entry name" value="N-ACETYLTRANSFERASE EIS"/>
    <property type="match status" value="1"/>
</dbReference>
<dbReference type="SUPFAM" id="SSF55718">
    <property type="entry name" value="SCP-like"/>
    <property type="match status" value="1"/>
</dbReference>
<dbReference type="Pfam" id="PF13527">
    <property type="entry name" value="Acetyltransf_9"/>
    <property type="match status" value="1"/>
</dbReference>
<gene>
    <name evidence="2" type="ORF">C7380_12224</name>
</gene>
<name>A0AA45C517_9BACT</name>
<evidence type="ECO:0000313" key="2">
    <source>
        <dbReference type="EMBL" id="PWJ87699.1"/>
    </source>
</evidence>
<proteinExistence type="predicted"/>
<dbReference type="InterPro" id="IPR025559">
    <property type="entry name" value="Eis_dom"/>
</dbReference>
<dbReference type="InterPro" id="IPR036527">
    <property type="entry name" value="SCP2_sterol-bd_dom_sf"/>
</dbReference>
<dbReference type="InterPro" id="IPR016181">
    <property type="entry name" value="Acyl_CoA_acyltransferase"/>
</dbReference>
<dbReference type="GO" id="GO:0034069">
    <property type="term" value="F:aminoglycoside N-acetyltransferase activity"/>
    <property type="evidence" value="ECO:0007669"/>
    <property type="project" value="TreeGrafter"/>
</dbReference>
<feature type="domain" description="N-acetyltransferase" evidence="1">
    <location>
        <begin position="4"/>
        <end position="157"/>
    </location>
</feature>
<dbReference type="SUPFAM" id="SSF55729">
    <property type="entry name" value="Acyl-CoA N-acyltransferases (Nat)"/>
    <property type="match status" value="1"/>
</dbReference>
<dbReference type="GO" id="GO:0030649">
    <property type="term" value="P:aminoglycoside antibiotic catabolic process"/>
    <property type="evidence" value="ECO:0007669"/>
    <property type="project" value="TreeGrafter"/>
</dbReference>
<evidence type="ECO:0000259" key="1">
    <source>
        <dbReference type="PROSITE" id="PS51186"/>
    </source>
</evidence>
<keyword evidence="3" id="KW-1185">Reference proteome</keyword>
<evidence type="ECO:0000313" key="3">
    <source>
        <dbReference type="Proteomes" id="UP000245921"/>
    </source>
</evidence>
<dbReference type="Proteomes" id="UP000245921">
    <property type="component" value="Unassembled WGS sequence"/>
</dbReference>
<dbReference type="PROSITE" id="PS51186">
    <property type="entry name" value="GNAT"/>
    <property type="match status" value="1"/>
</dbReference>
<reference evidence="2 3" key="1">
    <citation type="submission" date="2018-05" db="EMBL/GenBank/DDBJ databases">
        <title>Genomic Encyclopedia of Type Strains, Phase IV (KMG-IV): sequencing the most valuable type-strain genomes for metagenomic binning, comparative biology and taxonomic classification.</title>
        <authorList>
            <person name="Goeker M."/>
        </authorList>
    </citation>
    <scope>NUCLEOTIDE SEQUENCE [LARGE SCALE GENOMIC DNA]</scope>
    <source>
        <strain evidence="2 3">DSM 24906</strain>
    </source>
</reference>
<dbReference type="InterPro" id="IPR000182">
    <property type="entry name" value="GNAT_dom"/>
</dbReference>
<dbReference type="PANTHER" id="PTHR37817:SF1">
    <property type="entry name" value="N-ACETYLTRANSFERASE EIS"/>
    <property type="match status" value="1"/>
</dbReference>
<accession>A0AA45C517</accession>
<dbReference type="EMBL" id="QGGI01000022">
    <property type="protein sequence ID" value="PWJ87699.1"/>
    <property type="molecule type" value="Genomic_DNA"/>
</dbReference>
<dbReference type="InterPro" id="IPR051554">
    <property type="entry name" value="Acetyltransferase_Eis"/>
</dbReference>
<organism evidence="2 3">
    <name type="scientific">Oceanotoga teriensis</name>
    <dbReference type="NCBI Taxonomy" id="515440"/>
    <lineage>
        <taxon>Bacteria</taxon>
        <taxon>Thermotogati</taxon>
        <taxon>Thermotogota</taxon>
        <taxon>Thermotogae</taxon>
        <taxon>Petrotogales</taxon>
        <taxon>Petrotogaceae</taxon>
        <taxon>Oceanotoga</taxon>
    </lineage>
</organism>
<dbReference type="Gene3D" id="3.40.630.30">
    <property type="match status" value="2"/>
</dbReference>
<protein>
    <submittedName>
        <fullName evidence="2">Acetyltransferase</fullName>
    </submittedName>
</protein>
<sequence length="396" mass="46181">MEVINILNFKILDNKKDLKKFVDIAAFSFSIPISEKEKYLERHESLFEEGKKYCTAFDESKLICGFNIHDLNMTFRGAPMKTGGIGDVCSRNDCRGKGGISFVFDNALKYMKENNFILSALYPFNFNFYRKYGYEIFTDSTSYDISSSTLYFEKNNENIIIEEMDFPDEETKIYYNEFASKNYNLVQRDDINWKNSLRNFFSTEIKSGIVKFKQNNLMKGLIRYFYKNINGKNKLVIKDLIFSDENIKKSIFSYIKSLSYQISDLSILVPSDFLIWPYLGDYPKQKTSGGNCMIRIIDIEKLNDIKFISQDTSINIEIIDHNCSWNNGIWSLTVNDNRLYIEKTSKAHIKTDIGTLSSILSGFTNIKDMISVKRIETIDYNDQDFNLYNTFISEPF</sequence>
<dbReference type="AlphaFoldDB" id="A0AA45C517"/>